<dbReference type="InterPro" id="IPR011527">
    <property type="entry name" value="ABC1_TM_dom"/>
</dbReference>
<feature type="transmembrane region" description="Helical" evidence="8">
    <location>
        <begin position="851"/>
        <end position="869"/>
    </location>
</feature>
<feature type="transmembrane region" description="Helical" evidence="8">
    <location>
        <begin position="698"/>
        <end position="721"/>
    </location>
</feature>
<dbReference type="AlphaFoldDB" id="A0A2H9TLG8"/>
<feature type="domain" description="ABC transporter" evidence="9">
    <location>
        <begin position="1026"/>
        <end position="1260"/>
    </location>
</feature>
<dbReference type="SUPFAM" id="SSF52540">
    <property type="entry name" value="P-loop containing nucleoside triphosphate hydrolases"/>
    <property type="match status" value="2"/>
</dbReference>
<name>A0A2H9TLG8_9FUNG</name>
<evidence type="ECO:0000256" key="5">
    <source>
        <dbReference type="ARBA" id="ARBA00022840"/>
    </source>
</evidence>
<dbReference type="FunFam" id="3.40.50.300:FF:000997">
    <property type="entry name" value="Multidrug resistance-associated protein 1"/>
    <property type="match status" value="1"/>
</dbReference>
<feature type="transmembrane region" description="Helical" evidence="8">
    <location>
        <begin position="827"/>
        <end position="845"/>
    </location>
</feature>
<dbReference type="PROSITE" id="PS50893">
    <property type="entry name" value="ABC_TRANSPORTER_2"/>
    <property type="match status" value="2"/>
</dbReference>
<gene>
    <name evidence="11" type="ORF">PSACC_01584</name>
</gene>
<dbReference type="InterPro" id="IPR044726">
    <property type="entry name" value="ABCC_6TM_D2"/>
</dbReference>
<comment type="caution">
    <text evidence="11">The sequence shown here is derived from an EMBL/GenBank/DDBJ whole genome shotgun (WGS) entry which is preliminary data.</text>
</comment>
<dbReference type="EMBL" id="MTSL01000113">
    <property type="protein sequence ID" value="PJF18603.1"/>
    <property type="molecule type" value="Genomic_DNA"/>
</dbReference>
<organism evidence="11 12">
    <name type="scientific">Paramicrosporidium saccamoebae</name>
    <dbReference type="NCBI Taxonomy" id="1246581"/>
    <lineage>
        <taxon>Eukaryota</taxon>
        <taxon>Fungi</taxon>
        <taxon>Fungi incertae sedis</taxon>
        <taxon>Cryptomycota</taxon>
        <taxon>Cryptomycota incertae sedis</taxon>
        <taxon>Paramicrosporidium</taxon>
    </lineage>
</organism>
<dbReference type="Gene3D" id="1.20.1560.10">
    <property type="entry name" value="ABC transporter type 1, transmembrane domain"/>
    <property type="match status" value="2"/>
</dbReference>
<evidence type="ECO:0000313" key="11">
    <source>
        <dbReference type="EMBL" id="PJF18603.1"/>
    </source>
</evidence>
<feature type="transmembrane region" description="Helical" evidence="8">
    <location>
        <begin position="342"/>
        <end position="368"/>
    </location>
</feature>
<dbReference type="PROSITE" id="PS50929">
    <property type="entry name" value="ABC_TM1F"/>
    <property type="match status" value="2"/>
</dbReference>
<keyword evidence="5" id="KW-0067">ATP-binding</keyword>
<dbReference type="InterPro" id="IPR044746">
    <property type="entry name" value="ABCC_6TM_D1"/>
</dbReference>
<protein>
    <recommendedName>
        <fullName evidence="13">P-loop containing nucleoside triphosphate hydrolase protein</fullName>
    </recommendedName>
</protein>
<proteinExistence type="predicted"/>
<feature type="domain" description="ABC transmembrane type-1" evidence="10">
    <location>
        <begin position="752"/>
        <end position="957"/>
    </location>
</feature>
<evidence type="ECO:0000259" key="9">
    <source>
        <dbReference type="PROSITE" id="PS50893"/>
    </source>
</evidence>
<dbReference type="InterPro" id="IPR027417">
    <property type="entry name" value="P-loop_NTPase"/>
</dbReference>
<feature type="transmembrane region" description="Helical" evidence="8">
    <location>
        <begin position="941"/>
        <end position="959"/>
    </location>
</feature>
<dbReference type="CDD" id="cd18579">
    <property type="entry name" value="ABC_6TM_ABCC_D1"/>
    <property type="match status" value="1"/>
</dbReference>
<keyword evidence="3 8" id="KW-0812">Transmembrane</keyword>
<dbReference type="InterPro" id="IPR050173">
    <property type="entry name" value="ABC_transporter_C-like"/>
</dbReference>
<keyword evidence="4" id="KW-0547">Nucleotide-binding</keyword>
<reference evidence="11 12" key="1">
    <citation type="submission" date="2016-10" db="EMBL/GenBank/DDBJ databases">
        <title>The genome of Paramicrosporidium saccamoebae is the missing link in understanding Cryptomycota and Microsporidia evolution.</title>
        <authorList>
            <person name="Quandt C.A."/>
            <person name="Beaudet D."/>
            <person name="Corsaro D."/>
            <person name="Michel R."/>
            <person name="Corradi N."/>
            <person name="James T."/>
        </authorList>
    </citation>
    <scope>NUCLEOTIDE SEQUENCE [LARGE SCALE GENOMIC DNA]</scope>
    <source>
        <strain evidence="11 12">KSL3</strain>
    </source>
</reference>
<dbReference type="CDD" id="cd03244">
    <property type="entry name" value="ABCC_MRP_domain2"/>
    <property type="match status" value="1"/>
</dbReference>
<dbReference type="GO" id="GO:0016020">
    <property type="term" value="C:membrane"/>
    <property type="evidence" value="ECO:0007669"/>
    <property type="project" value="UniProtKB-SubCell"/>
</dbReference>
<dbReference type="FunFam" id="3.40.50.300:FF:000838">
    <property type="entry name" value="ABC multidrug transporter (Eurofung)"/>
    <property type="match status" value="1"/>
</dbReference>
<dbReference type="OrthoDB" id="6500128at2759"/>
<dbReference type="InterPro" id="IPR003439">
    <property type="entry name" value="ABC_transporter-like_ATP-bd"/>
</dbReference>
<dbReference type="PANTHER" id="PTHR24223">
    <property type="entry name" value="ATP-BINDING CASSETTE SUB-FAMILY C"/>
    <property type="match status" value="1"/>
</dbReference>
<evidence type="ECO:0000256" key="2">
    <source>
        <dbReference type="ARBA" id="ARBA00022448"/>
    </source>
</evidence>
<keyword evidence="2" id="KW-0813">Transport</keyword>
<dbReference type="GO" id="GO:0005524">
    <property type="term" value="F:ATP binding"/>
    <property type="evidence" value="ECO:0007669"/>
    <property type="project" value="UniProtKB-KW"/>
</dbReference>
<feature type="transmembrane region" description="Helical" evidence="8">
    <location>
        <begin position="298"/>
        <end position="322"/>
    </location>
</feature>
<dbReference type="Pfam" id="PF00664">
    <property type="entry name" value="ABC_membrane"/>
    <property type="match status" value="2"/>
</dbReference>
<dbReference type="SUPFAM" id="SSF90123">
    <property type="entry name" value="ABC transporter transmembrane region"/>
    <property type="match status" value="2"/>
</dbReference>
<evidence type="ECO:0000256" key="1">
    <source>
        <dbReference type="ARBA" id="ARBA00004141"/>
    </source>
</evidence>
<dbReference type="Gene3D" id="3.40.50.300">
    <property type="entry name" value="P-loop containing nucleotide triphosphate hydrolases"/>
    <property type="match status" value="2"/>
</dbReference>
<evidence type="ECO:0000256" key="3">
    <source>
        <dbReference type="ARBA" id="ARBA00022692"/>
    </source>
</evidence>
<dbReference type="PROSITE" id="PS00211">
    <property type="entry name" value="ABC_TRANSPORTER_1"/>
    <property type="match status" value="2"/>
</dbReference>
<evidence type="ECO:0000256" key="6">
    <source>
        <dbReference type="ARBA" id="ARBA00022989"/>
    </source>
</evidence>
<comment type="subcellular location">
    <subcellularLocation>
        <location evidence="1">Membrane</location>
        <topology evidence="1">Multi-pass membrane protein</topology>
    </subcellularLocation>
</comment>
<dbReference type="Pfam" id="PF00005">
    <property type="entry name" value="ABC_tran"/>
    <property type="match status" value="2"/>
</dbReference>
<accession>A0A2H9TLG8</accession>
<dbReference type="GO" id="GO:0016887">
    <property type="term" value="F:ATP hydrolysis activity"/>
    <property type="evidence" value="ECO:0007669"/>
    <property type="project" value="InterPro"/>
</dbReference>
<feature type="domain" description="ABC transporter" evidence="9">
    <location>
        <begin position="424"/>
        <end position="648"/>
    </location>
</feature>
<feature type="transmembrane region" description="Helical" evidence="8">
    <location>
        <begin position="201"/>
        <end position="222"/>
    </location>
</feature>
<dbReference type="InterPro" id="IPR036640">
    <property type="entry name" value="ABC1_TM_sf"/>
</dbReference>
<feature type="transmembrane region" description="Helical" evidence="8">
    <location>
        <begin position="752"/>
        <end position="776"/>
    </location>
</feature>
<feature type="domain" description="ABC transmembrane type-1" evidence="10">
    <location>
        <begin position="104"/>
        <end position="368"/>
    </location>
</feature>
<evidence type="ECO:0000256" key="8">
    <source>
        <dbReference type="SAM" id="Phobius"/>
    </source>
</evidence>
<evidence type="ECO:0000313" key="12">
    <source>
        <dbReference type="Proteomes" id="UP000240830"/>
    </source>
</evidence>
<evidence type="ECO:0000259" key="10">
    <source>
        <dbReference type="PROSITE" id="PS50929"/>
    </source>
</evidence>
<evidence type="ECO:0000256" key="7">
    <source>
        <dbReference type="ARBA" id="ARBA00023136"/>
    </source>
</evidence>
<dbReference type="GO" id="GO:0140359">
    <property type="term" value="F:ABC-type transporter activity"/>
    <property type="evidence" value="ECO:0007669"/>
    <property type="project" value="InterPro"/>
</dbReference>
<dbReference type="STRING" id="1246581.A0A2H9TLG8"/>
<dbReference type="Proteomes" id="UP000240830">
    <property type="component" value="Unassembled WGS sequence"/>
</dbReference>
<dbReference type="InterPro" id="IPR003593">
    <property type="entry name" value="AAA+_ATPase"/>
</dbReference>
<dbReference type="InterPro" id="IPR017871">
    <property type="entry name" value="ABC_transporter-like_CS"/>
</dbReference>
<feature type="transmembrane region" description="Helical" evidence="8">
    <location>
        <begin position="88"/>
        <end position="105"/>
    </location>
</feature>
<evidence type="ECO:0000256" key="4">
    <source>
        <dbReference type="ARBA" id="ARBA00022741"/>
    </source>
</evidence>
<dbReference type="CDD" id="cd03250">
    <property type="entry name" value="ABCC_MRP_domain1"/>
    <property type="match status" value="1"/>
</dbReference>
<sequence>MSEKDTAVPPRIRLHDDLSAVARVTQTWTEPILDKARHDILGLKDLGPPPAWLATELSTKRFLHFWTEAKRKQKSWFWIVYRFARRDLGYSALASFGCDIFLWLQTFLLKSIVKGMSQNEDQMKLYSFATLLCLVSMARLWLLTYSTGKLFDVGYVTRSAIMGAIYRRSLHFANGPRQKYCGGRGITVLTNDSSRICSTVVLTNFLWLLPVRILTSICFAYYYIGPFAIPAIAFIVMTTASLYIVARMLRTRRNRLAVAIDARMGLTQECLQNIKVVKYLALEDMCAAKVDKARSEELGLLFSTNGITAVCGAVDFWAPIFAATLSVSLMAFYGSPVAPDKVIAFMQACIALTVPLWVLPSLVGSLVASKVSIKRIDDILQAASVSTSNSPIMLEKEEKAVILEDATFQWDAPPPDLKKKKKNKRSARVSVHPMQEKALFSLNSMAMIIPRGSLVAIIGKSGSGKTSLLAALVGDMQLKSGKRSMYGSIGICEQNGWLVNATVRENILFGLPYDQAHYLKVIRQCALETDLSTFPSGDSTMIGERGATVSGGQRQRIGLARVAYAQPEIALLDDPLSAVDAKVGQCLFFDCIKHGTLKQSTRILTTHHTGFLSACDIIIAMDDGRITAMGKFQELLHSISPSHSTVRDILLKSPVYSHDQPPVDTTSECVVANSTGVEEAQYCENVNRHAGKAALRTYIRALGGWWPIVLLGIIAITAEIFKVAREYHLRVIIRGGGENVVGVTAEDRLTAAIIYGILGFLQGLFSGVASIFAVWLCQRAAERLHKECIDRLLAARLSVFDVTPVGRILNRFSHDLDTIDSNFPDRFTQLLMCFSTVFSTVLLFGAYYPRILPTIVIPLVFSFFLLQKFRRGWRQLQQLIGISLGPIVSHYTESLSGLTTIRTFGQENWFTSKFDAFADLHAYSCIWRMAVRRWVSLRAEAVWIAYLSILAAFCVWLKSPADITGQILMYVCMTIDSVDWSMRHFAELESSFVSVERLPQYIMALETEVESSVVTSPTNWPSQGRVEFLNVMVQYKPSLPAVVSGFNYLFAPGKRVAIVGRSGAGKSTIIAALFRFTELVEGAILIDGVDIATVPMKQLRTALAMVPQDPVLFTGTLRSNLDPSGHYSDEKLWKTLTEVKMREEIMENPQKLDMVIDETGGGFSVGQRQLLCLARALLRGSKIIVMDEATSNLDRETEALMQEGLTDAMSGVTVITIAHRLETIIGHDEVIVMGNGRIIEHGKPSELAHAGGEFTMMLKAASVNFGA</sequence>
<keyword evidence="6 8" id="KW-1133">Transmembrane helix</keyword>
<feature type="transmembrane region" description="Helical" evidence="8">
    <location>
        <begin position="125"/>
        <end position="142"/>
    </location>
</feature>
<dbReference type="CDD" id="cd18580">
    <property type="entry name" value="ABC_6TM_ABCC_D2"/>
    <property type="match status" value="1"/>
</dbReference>
<evidence type="ECO:0008006" key="13">
    <source>
        <dbReference type="Google" id="ProtNLM"/>
    </source>
</evidence>
<keyword evidence="7 8" id="KW-0472">Membrane</keyword>
<dbReference type="SMART" id="SM00382">
    <property type="entry name" value="AAA"/>
    <property type="match status" value="2"/>
</dbReference>
<keyword evidence="12" id="KW-1185">Reference proteome</keyword>
<feature type="transmembrane region" description="Helical" evidence="8">
    <location>
        <begin position="228"/>
        <end position="246"/>
    </location>
</feature>